<dbReference type="GO" id="GO:0000155">
    <property type="term" value="F:phosphorelay sensor kinase activity"/>
    <property type="evidence" value="ECO:0007669"/>
    <property type="project" value="InterPro"/>
</dbReference>
<dbReference type="Pfam" id="PF22588">
    <property type="entry name" value="dCache_1_like"/>
    <property type="match status" value="1"/>
</dbReference>
<evidence type="ECO:0000256" key="10">
    <source>
        <dbReference type="ARBA" id="ARBA00070152"/>
    </source>
</evidence>
<dbReference type="KEGG" id="lch:Lcho_4371"/>
<evidence type="ECO:0000256" key="4">
    <source>
        <dbReference type="ARBA" id="ARBA00022679"/>
    </source>
</evidence>
<dbReference type="CDD" id="cd00082">
    <property type="entry name" value="HisKA"/>
    <property type="match status" value="1"/>
</dbReference>
<dbReference type="CDD" id="cd16922">
    <property type="entry name" value="HATPase_EvgS-ArcB-TorS-like"/>
    <property type="match status" value="1"/>
</dbReference>
<dbReference type="InterPro" id="IPR036097">
    <property type="entry name" value="HisK_dim/P_sf"/>
</dbReference>
<keyword evidence="3" id="KW-0597">Phosphoprotein</keyword>
<dbReference type="InterPro" id="IPR054327">
    <property type="entry name" value="His-kinase-like_sensor"/>
</dbReference>
<keyword evidence="7" id="KW-0902">Two-component regulatory system</keyword>
<dbReference type="InterPro" id="IPR050736">
    <property type="entry name" value="Sensor_HK_Regulatory"/>
</dbReference>
<dbReference type="Proteomes" id="UP000001693">
    <property type="component" value="Chromosome"/>
</dbReference>
<dbReference type="eggNOG" id="COG2205">
    <property type="taxonomic scope" value="Bacteria"/>
</dbReference>
<keyword evidence="6 14" id="KW-0418">Kinase</keyword>
<evidence type="ECO:0000256" key="6">
    <source>
        <dbReference type="ARBA" id="ARBA00022777"/>
    </source>
</evidence>
<dbReference type="CDD" id="cd12914">
    <property type="entry name" value="PDC1_DGC_like"/>
    <property type="match status" value="1"/>
</dbReference>
<dbReference type="RefSeq" id="WP_012349363.1">
    <property type="nucleotide sequence ID" value="NC_010524.1"/>
</dbReference>
<dbReference type="SMART" id="SM00387">
    <property type="entry name" value="HATPase_c"/>
    <property type="match status" value="1"/>
</dbReference>
<keyword evidence="12" id="KW-0472">Membrane</keyword>
<accession>B1Y0E3</accession>
<evidence type="ECO:0000256" key="2">
    <source>
        <dbReference type="ARBA" id="ARBA00012438"/>
    </source>
</evidence>
<dbReference type="InterPro" id="IPR003661">
    <property type="entry name" value="HisK_dim/P_dom"/>
</dbReference>
<reference evidence="14 15" key="1">
    <citation type="submission" date="2008-03" db="EMBL/GenBank/DDBJ databases">
        <title>Complete sequence of Leptothrix cholodnii SP-6.</title>
        <authorList>
            <consortium name="US DOE Joint Genome Institute"/>
            <person name="Copeland A."/>
            <person name="Lucas S."/>
            <person name="Lapidus A."/>
            <person name="Glavina del Rio T."/>
            <person name="Dalin E."/>
            <person name="Tice H."/>
            <person name="Bruce D."/>
            <person name="Goodwin L."/>
            <person name="Pitluck S."/>
            <person name="Chertkov O."/>
            <person name="Brettin T."/>
            <person name="Detter J.C."/>
            <person name="Han C."/>
            <person name="Kuske C.R."/>
            <person name="Schmutz J."/>
            <person name="Larimer F."/>
            <person name="Land M."/>
            <person name="Hauser L."/>
            <person name="Kyrpides N."/>
            <person name="Lykidis A."/>
            <person name="Emerson D."/>
            <person name="Richardson P."/>
        </authorList>
    </citation>
    <scope>NUCLEOTIDE SEQUENCE [LARGE SCALE GENOMIC DNA]</scope>
    <source>
        <strain evidence="15">ATCC 51168 / LMG 8142 / SP-6</strain>
    </source>
</reference>
<dbReference type="PANTHER" id="PTHR43711">
    <property type="entry name" value="TWO-COMPONENT HISTIDINE KINASE"/>
    <property type="match status" value="1"/>
</dbReference>
<dbReference type="HOGENOM" id="CLU_000445_114_21_4"/>
<evidence type="ECO:0000256" key="9">
    <source>
        <dbReference type="ARBA" id="ARBA00058004"/>
    </source>
</evidence>
<dbReference type="PANTHER" id="PTHR43711:SF1">
    <property type="entry name" value="HISTIDINE KINASE 1"/>
    <property type="match status" value="1"/>
</dbReference>
<dbReference type="SUPFAM" id="SSF47384">
    <property type="entry name" value="Homodimeric domain of signal transducing histidine kinase"/>
    <property type="match status" value="1"/>
</dbReference>
<keyword evidence="12" id="KW-1133">Transmembrane helix</keyword>
<dbReference type="FunFam" id="3.30.565.10:FF:000010">
    <property type="entry name" value="Sensor histidine kinase RcsC"/>
    <property type="match status" value="1"/>
</dbReference>
<dbReference type="Gene3D" id="3.30.450.20">
    <property type="entry name" value="PAS domain"/>
    <property type="match status" value="2"/>
</dbReference>
<organism evidence="14 15">
    <name type="scientific">Leptothrix cholodnii (strain ATCC 51168 / LMG 8142 / SP-6)</name>
    <name type="common">Leptothrix discophora (strain SP-6)</name>
    <dbReference type="NCBI Taxonomy" id="395495"/>
    <lineage>
        <taxon>Bacteria</taxon>
        <taxon>Pseudomonadati</taxon>
        <taxon>Pseudomonadota</taxon>
        <taxon>Betaproteobacteria</taxon>
        <taxon>Burkholderiales</taxon>
        <taxon>Sphaerotilaceae</taxon>
        <taxon>Leptothrix</taxon>
    </lineage>
</organism>
<comment type="catalytic activity">
    <reaction evidence="1">
        <text>ATP + protein L-histidine = ADP + protein N-phospho-L-histidine.</text>
        <dbReference type="EC" id="2.7.13.3"/>
    </reaction>
</comment>
<dbReference type="STRING" id="395495.Lcho_4371"/>
<gene>
    <name evidence="14" type="ordered locus">Lcho_4371</name>
</gene>
<dbReference type="SMART" id="SM00388">
    <property type="entry name" value="HisKA"/>
    <property type="match status" value="1"/>
</dbReference>
<protein>
    <recommendedName>
        <fullName evidence="10">Virulence sensor protein BvgS</fullName>
        <ecNumber evidence="2">2.7.13.3</ecNumber>
    </recommendedName>
</protein>
<dbReference type="EMBL" id="CP001013">
    <property type="protein sequence ID" value="ACB36622.1"/>
    <property type="molecule type" value="Genomic_DNA"/>
</dbReference>
<feature type="region of interest" description="Disordered" evidence="11">
    <location>
        <begin position="1"/>
        <end position="26"/>
    </location>
</feature>
<keyword evidence="12" id="KW-0812">Transmembrane</keyword>
<dbReference type="InterPro" id="IPR005467">
    <property type="entry name" value="His_kinase_dom"/>
</dbReference>
<keyword evidence="5" id="KW-0732">Signal</keyword>
<feature type="transmembrane region" description="Helical" evidence="12">
    <location>
        <begin position="35"/>
        <end position="59"/>
    </location>
</feature>
<dbReference type="EC" id="2.7.13.3" evidence="2"/>
<comment type="function">
    <text evidence="9">Member of the two-component regulatory system BvgS/BvgA. Phosphorylates BvgA via a four-step phosphorelay in response to environmental signals.</text>
</comment>
<name>B1Y0E3_LEPCP</name>
<evidence type="ECO:0000259" key="13">
    <source>
        <dbReference type="PROSITE" id="PS50109"/>
    </source>
</evidence>
<keyword evidence="4 14" id="KW-0808">Transferase</keyword>
<evidence type="ECO:0000256" key="8">
    <source>
        <dbReference type="ARBA" id="ARBA00023026"/>
    </source>
</evidence>
<keyword evidence="15" id="KW-1185">Reference proteome</keyword>
<proteinExistence type="predicted"/>
<evidence type="ECO:0000256" key="11">
    <source>
        <dbReference type="SAM" id="MobiDB-lite"/>
    </source>
</evidence>
<dbReference type="AlphaFoldDB" id="B1Y0E3"/>
<dbReference type="InterPro" id="IPR003594">
    <property type="entry name" value="HATPase_dom"/>
</dbReference>
<evidence type="ECO:0000313" key="14">
    <source>
        <dbReference type="EMBL" id="ACB36622.1"/>
    </source>
</evidence>
<dbReference type="InterPro" id="IPR036890">
    <property type="entry name" value="HATPase_C_sf"/>
</dbReference>
<dbReference type="Pfam" id="PF02518">
    <property type="entry name" value="HATPase_c"/>
    <property type="match status" value="1"/>
</dbReference>
<dbReference type="PROSITE" id="PS50109">
    <property type="entry name" value="HIS_KIN"/>
    <property type="match status" value="1"/>
</dbReference>
<evidence type="ECO:0000256" key="5">
    <source>
        <dbReference type="ARBA" id="ARBA00022729"/>
    </source>
</evidence>
<evidence type="ECO:0000256" key="1">
    <source>
        <dbReference type="ARBA" id="ARBA00000085"/>
    </source>
</evidence>
<dbReference type="CDD" id="cd12915">
    <property type="entry name" value="PDC2_DGC_like"/>
    <property type="match status" value="1"/>
</dbReference>
<evidence type="ECO:0000313" key="15">
    <source>
        <dbReference type="Proteomes" id="UP000001693"/>
    </source>
</evidence>
<evidence type="ECO:0000256" key="3">
    <source>
        <dbReference type="ARBA" id="ARBA00022553"/>
    </source>
</evidence>
<dbReference type="PRINTS" id="PR00344">
    <property type="entry name" value="BCTRLSENSOR"/>
</dbReference>
<evidence type="ECO:0000256" key="12">
    <source>
        <dbReference type="SAM" id="Phobius"/>
    </source>
</evidence>
<keyword evidence="8" id="KW-0843">Virulence</keyword>
<dbReference type="SUPFAM" id="SSF55874">
    <property type="entry name" value="ATPase domain of HSP90 chaperone/DNA topoisomerase II/histidine kinase"/>
    <property type="match status" value="1"/>
</dbReference>
<sequence>MLKPLHDPRAVTGTTPDSATDAPPASRPARLVSRWALRFMLAMLAIAWASVLVVIGLEYRESMAAQARHNTNLARAFEEQTVRVVAAVDQATIRMRDAVRSGAHTLADLAQFANETGMAPTILVQLSLVGPDGRFSGSNLDPDGSKTGHVDLSTREHIRVHLSPDGAAGQHADGLFIGKPVLGKVSGRWTIQLSRRIDGPDGRVLGVVVASLDPSYFENVYRSVELGRQGGVTLVGTDLAIRARVMGDSSLGMGANIGAASPLVSGGWQRSGDYVSASTVDGVERLVGYHRIDDYPLYVLVSSATAESLAGWRAMRNTVLLLTALLSAAVIAAAWIFLSNVRRLEASNVALIASEARAQSANHAKTEFLAAISHELRTPLTSIRGFAELMEKRIEQPKFKDQAGMIRRAAEHLNALLTQILDFAKIEAGAMRVGATPVAIRPLVRGTADFFAVSAAEKGLELRVQIADDVPETLLTDELRLKQVLNNLLSNAMKFTAGGHVAIEVERDATQLRLHVVDTGPGIPAEQHELIFERFRQADSQVAHQHGGTGLGLALSRSLAELMGGTLGVTSTPGEGARFTLTLPLGAPA</sequence>
<feature type="domain" description="Histidine kinase" evidence="13">
    <location>
        <begin position="371"/>
        <end position="587"/>
    </location>
</feature>
<dbReference type="Gene3D" id="1.10.287.130">
    <property type="match status" value="1"/>
</dbReference>
<dbReference type="InterPro" id="IPR004358">
    <property type="entry name" value="Sig_transdc_His_kin-like_C"/>
</dbReference>
<feature type="transmembrane region" description="Helical" evidence="12">
    <location>
        <begin position="319"/>
        <end position="338"/>
    </location>
</feature>
<dbReference type="Pfam" id="PF00512">
    <property type="entry name" value="HisKA"/>
    <property type="match status" value="1"/>
</dbReference>
<evidence type="ECO:0000256" key="7">
    <source>
        <dbReference type="ARBA" id="ARBA00023012"/>
    </source>
</evidence>
<dbReference type="Gene3D" id="3.30.565.10">
    <property type="entry name" value="Histidine kinase-like ATPase, C-terminal domain"/>
    <property type="match status" value="1"/>
</dbReference>